<dbReference type="Proteomes" id="UP000886845">
    <property type="component" value="Unassembled WGS sequence"/>
</dbReference>
<dbReference type="GO" id="GO:0006396">
    <property type="term" value="P:RNA processing"/>
    <property type="evidence" value="ECO:0007669"/>
    <property type="project" value="UniProtKB-ARBA"/>
</dbReference>
<accession>A0A9D1NNG8</accession>
<reference evidence="3" key="2">
    <citation type="journal article" date="2021" name="PeerJ">
        <title>Extensive microbial diversity within the chicken gut microbiome revealed by metagenomics and culture.</title>
        <authorList>
            <person name="Gilroy R."/>
            <person name="Ravi A."/>
            <person name="Getino M."/>
            <person name="Pursley I."/>
            <person name="Horton D.L."/>
            <person name="Alikhan N.F."/>
            <person name="Baker D."/>
            <person name="Gharbi K."/>
            <person name="Hall N."/>
            <person name="Watson M."/>
            <person name="Adriaenssens E.M."/>
            <person name="Foster-Nyarko E."/>
            <person name="Jarju S."/>
            <person name="Secka A."/>
            <person name="Antonio M."/>
            <person name="Oren A."/>
            <person name="Chaudhuri R.R."/>
            <person name="La Ragione R."/>
            <person name="Hildebrand F."/>
            <person name="Pallen M.J."/>
        </authorList>
    </citation>
    <scope>NUCLEOTIDE SEQUENCE</scope>
    <source>
        <strain evidence="3">35461</strain>
    </source>
</reference>
<protein>
    <submittedName>
        <fullName evidence="3">RluA family pseudouridine synthase</fullName>
    </submittedName>
</protein>
<dbReference type="GO" id="GO:0003723">
    <property type="term" value="F:RNA binding"/>
    <property type="evidence" value="ECO:0007669"/>
    <property type="project" value="UniProtKB-KW"/>
</dbReference>
<organism evidence="3 4">
    <name type="scientific">Candidatus Spyradenecus faecavium</name>
    <dbReference type="NCBI Taxonomy" id="2840947"/>
    <lineage>
        <taxon>Bacteria</taxon>
        <taxon>Pseudomonadati</taxon>
        <taxon>Lentisphaerota</taxon>
        <taxon>Lentisphaeria</taxon>
        <taxon>Lentisphaerales</taxon>
        <taxon>Lentisphaeraceae</taxon>
        <taxon>Lentisphaeraceae incertae sedis</taxon>
        <taxon>Candidatus Spyradenecus</taxon>
    </lineage>
</organism>
<dbReference type="PANTHER" id="PTHR21600">
    <property type="entry name" value="MITOCHONDRIAL RNA PSEUDOURIDINE SYNTHASE"/>
    <property type="match status" value="1"/>
</dbReference>
<dbReference type="EMBL" id="DVOR01000177">
    <property type="protein sequence ID" value="HIV09562.1"/>
    <property type="molecule type" value="Genomic_DNA"/>
</dbReference>
<evidence type="ECO:0000313" key="4">
    <source>
        <dbReference type="Proteomes" id="UP000886845"/>
    </source>
</evidence>
<dbReference type="GO" id="GO:0140098">
    <property type="term" value="F:catalytic activity, acting on RNA"/>
    <property type="evidence" value="ECO:0007669"/>
    <property type="project" value="UniProtKB-ARBA"/>
</dbReference>
<dbReference type="InterPro" id="IPR006224">
    <property type="entry name" value="PsdUridine_synth_RluA-like_CS"/>
</dbReference>
<comment type="caution">
    <text evidence="3">The sequence shown here is derived from an EMBL/GenBank/DDBJ whole genome shotgun (WGS) entry which is preliminary data.</text>
</comment>
<dbReference type="InterPro" id="IPR050188">
    <property type="entry name" value="RluA_PseudoU_synthase"/>
</dbReference>
<dbReference type="CDD" id="cd00165">
    <property type="entry name" value="S4"/>
    <property type="match status" value="1"/>
</dbReference>
<evidence type="ECO:0000259" key="2">
    <source>
        <dbReference type="Pfam" id="PF00849"/>
    </source>
</evidence>
<dbReference type="AlphaFoldDB" id="A0A9D1NNG8"/>
<dbReference type="SUPFAM" id="SSF55120">
    <property type="entry name" value="Pseudouridine synthase"/>
    <property type="match status" value="1"/>
</dbReference>
<dbReference type="InterPro" id="IPR006145">
    <property type="entry name" value="PsdUridine_synth_RsuA/RluA"/>
</dbReference>
<proteinExistence type="predicted"/>
<dbReference type="Pfam" id="PF00849">
    <property type="entry name" value="PseudoU_synth_2"/>
    <property type="match status" value="1"/>
</dbReference>
<dbReference type="CDD" id="cd02869">
    <property type="entry name" value="PseudoU_synth_RluA_like"/>
    <property type="match status" value="1"/>
</dbReference>
<dbReference type="InterPro" id="IPR020103">
    <property type="entry name" value="PsdUridine_synth_cat_dom_sf"/>
</dbReference>
<dbReference type="Gene3D" id="3.30.2350.10">
    <property type="entry name" value="Pseudouridine synthase"/>
    <property type="match status" value="1"/>
</dbReference>
<keyword evidence="1" id="KW-0694">RNA-binding</keyword>
<dbReference type="PROSITE" id="PS01129">
    <property type="entry name" value="PSI_RLU"/>
    <property type="match status" value="1"/>
</dbReference>
<dbReference type="GO" id="GO:0001522">
    <property type="term" value="P:pseudouridine synthesis"/>
    <property type="evidence" value="ECO:0007669"/>
    <property type="project" value="InterPro"/>
</dbReference>
<evidence type="ECO:0000313" key="3">
    <source>
        <dbReference type="EMBL" id="HIV09562.1"/>
    </source>
</evidence>
<gene>
    <name evidence="3" type="ORF">IAC79_05580</name>
</gene>
<dbReference type="SUPFAM" id="SSF55174">
    <property type="entry name" value="Alpha-L RNA-binding motif"/>
    <property type="match status" value="1"/>
</dbReference>
<feature type="domain" description="Pseudouridine synthase RsuA/RluA-like" evidence="2">
    <location>
        <begin position="98"/>
        <end position="224"/>
    </location>
</feature>
<dbReference type="GO" id="GO:0009982">
    <property type="term" value="F:pseudouridine synthase activity"/>
    <property type="evidence" value="ECO:0007669"/>
    <property type="project" value="InterPro"/>
</dbReference>
<sequence>MRPDTPNKPKIAIVSRDEEGLSLQDFLAGRLKTTKRAAKAMIDARVVWVNRKLVWIARHTLKPGDKVAFVVKAGTGAKQSKEGDRAPHIRVLWQDSRYLAVDKPAGILTQGRDSAEELLRRQEGNPAIAAVHRLDRETSGVLLFAKDAEALEAAIAMFRTHRVVKHYAAIVAGRFEREMSTLTETLDGERAVTHLKRLRATPDATFLAVRIETGRTHQIRRHLAGVRHPIIGDRQYGVKQANDPRLLSVTRQMLHAQELELPNPLTPGEHIRAHAPLPADFRAALKLFSLGKR</sequence>
<evidence type="ECO:0000256" key="1">
    <source>
        <dbReference type="PROSITE-ProRule" id="PRU00182"/>
    </source>
</evidence>
<dbReference type="PROSITE" id="PS50889">
    <property type="entry name" value="S4"/>
    <property type="match status" value="1"/>
</dbReference>
<reference evidence="3" key="1">
    <citation type="submission" date="2020-10" db="EMBL/GenBank/DDBJ databases">
        <authorList>
            <person name="Gilroy R."/>
        </authorList>
    </citation>
    <scope>NUCLEOTIDE SEQUENCE</scope>
    <source>
        <strain evidence="3">35461</strain>
    </source>
</reference>
<name>A0A9D1NNG8_9BACT</name>